<reference evidence="1" key="2">
    <citation type="journal article" date="2015" name="Data Brief">
        <title>Shoot transcriptome of the giant reed, Arundo donax.</title>
        <authorList>
            <person name="Barrero R.A."/>
            <person name="Guerrero F.D."/>
            <person name="Moolhuijzen P."/>
            <person name="Goolsby J.A."/>
            <person name="Tidwell J."/>
            <person name="Bellgard S.E."/>
            <person name="Bellgard M.I."/>
        </authorList>
    </citation>
    <scope>NUCLEOTIDE SEQUENCE</scope>
    <source>
        <tissue evidence="1">Shoot tissue taken approximately 20 cm above the soil surface</tissue>
    </source>
</reference>
<accession>A0A0A9DA12</accession>
<protein>
    <submittedName>
        <fullName evidence="1">Uncharacterized protein</fullName>
    </submittedName>
</protein>
<proteinExistence type="predicted"/>
<dbReference type="AlphaFoldDB" id="A0A0A9DA12"/>
<dbReference type="EMBL" id="GBRH01215385">
    <property type="protein sequence ID" value="JAD82510.1"/>
    <property type="molecule type" value="Transcribed_RNA"/>
</dbReference>
<name>A0A0A9DA12_ARUDO</name>
<evidence type="ECO:0000313" key="1">
    <source>
        <dbReference type="EMBL" id="JAD82510.1"/>
    </source>
</evidence>
<sequence length="136" mass="15711">MIDAYCIIITLCLNQTMHCISYHHVLHPSKQFVVFTCPIFHFNVVRNPFTDIYILKPKTTVVSYWPIYRIGYKLLLSTASSSGKDAEEHLEPVLVERGTCATARKSNTSTIYLFESISQRAEFKLFQELLWCRGLC</sequence>
<organism evidence="1">
    <name type="scientific">Arundo donax</name>
    <name type="common">Giant reed</name>
    <name type="synonym">Donax arundinaceus</name>
    <dbReference type="NCBI Taxonomy" id="35708"/>
    <lineage>
        <taxon>Eukaryota</taxon>
        <taxon>Viridiplantae</taxon>
        <taxon>Streptophyta</taxon>
        <taxon>Embryophyta</taxon>
        <taxon>Tracheophyta</taxon>
        <taxon>Spermatophyta</taxon>
        <taxon>Magnoliopsida</taxon>
        <taxon>Liliopsida</taxon>
        <taxon>Poales</taxon>
        <taxon>Poaceae</taxon>
        <taxon>PACMAD clade</taxon>
        <taxon>Arundinoideae</taxon>
        <taxon>Arundineae</taxon>
        <taxon>Arundo</taxon>
    </lineage>
</organism>
<reference evidence="1" key="1">
    <citation type="submission" date="2014-09" db="EMBL/GenBank/DDBJ databases">
        <authorList>
            <person name="Magalhaes I.L.F."/>
            <person name="Oliveira U."/>
            <person name="Santos F.R."/>
            <person name="Vidigal T.H.D.A."/>
            <person name="Brescovit A.D."/>
            <person name="Santos A.J."/>
        </authorList>
    </citation>
    <scope>NUCLEOTIDE SEQUENCE</scope>
    <source>
        <tissue evidence="1">Shoot tissue taken approximately 20 cm above the soil surface</tissue>
    </source>
</reference>